<dbReference type="EMBL" id="ML976000">
    <property type="protein sequence ID" value="KAF1947094.1"/>
    <property type="molecule type" value="Genomic_DNA"/>
</dbReference>
<dbReference type="SUPFAM" id="SSF48065">
    <property type="entry name" value="DBL homology domain (DH-domain)"/>
    <property type="match status" value="1"/>
</dbReference>
<dbReference type="Pfam" id="PF00621">
    <property type="entry name" value="RhoGEF"/>
    <property type="match status" value="1"/>
</dbReference>
<dbReference type="Gene3D" id="1.20.900.10">
    <property type="entry name" value="Dbl homology (DH) domain"/>
    <property type="match status" value="1"/>
</dbReference>
<dbReference type="OrthoDB" id="727118at2759"/>
<dbReference type="InterPro" id="IPR035899">
    <property type="entry name" value="DBL_dom_sf"/>
</dbReference>
<dbReference type="Gene3D" id="2.30.29.30">
    <property type="entry name" value="Pleckstrin-homology domain (PH domain)/Phosphotyrosine-binding domain (PTB)"/>
    <property type="match status" value="1"/>
</dbReference>
<dbReference type="InterPro" id="IPR011993">
    <property type="entry name" value="PH-like_dom_sf"/>
</dbReference>
<evidence type="ECO:0000259" key="2">
    <source>
        <dbReference type="PROSITE" id="PS50010"/>
    </source>
</evidence>
<organism evidence="3 4">
    <name type="scientific">Clathrospora elynae</name>
    <dbReference type="NCBI Taxonomy" id="706981"/>
    <lineage>
        <taxon>Eukaryota</taxon>
        <taxon>Fungi</taxon>
        <taxon>Dikarya</taxon>
        <taxon>Ascomycota</taxon>
        <taxon>Pezizomycotina</taxon>
        <taxon>Dothideomycetes</taxon>
        <taxon>Pleosporomycetidae</taxon>
        <taxon>Pleosporales</taxon>
        <taxon>Diademaceae</taxon>
        <taxon>Clathrospora</taxon>
    </lineage>
</organism>
<evidence type="ECO:0000313" key="4">
    <source>
        <dbReference type="Proteomes" id="UP000800038"/>
    </source>
</evidence>
<dbReference type="PANTHER" id="PTHR46572:SF1">
    <property type="entry name" value="RHO1 GUANINE NUCLEOTIDE EXCHANGE FACTOR TUS1"/>
    <property type="match status" value="1"/>
</dbReference>
<dbReference type="SUPFAM" id="SSF50729">
    <property type="entry name" value="PH domain-like"/>
    <property type="match status" value="1"/>
</dbReference>
<sequence>MAALPQCIQSAKQLYDLRCRYKDASILITAIYSESMVIAASLSQVQNLLQHDGLQRKPQLLETFDRALTGCRIVYGCLEEEVIDLVVKAETEDLGFKDRARFLLKEDTFKELLTQIRGQQSALSLLIQGLQMESIADIRKLVEENSITLERVVQRSRTLRQKHPMVRVPESVLGGEEGDDGAESMLKGVEFTFDDEVVNSRAYRRAMALALSISQKEDKIPSFSETEPLEDELAVSEPTPLGLSEIEPVEDQLTVPRSKPQVVDDKDSNLKKTRIADADEHQYLLDTLERDMLAFMPQITFTAPSTPTTTGTDIIDALPSQSASPLAPAPLQSYSEGTQVFPTEVPPPLPPRRPSGPQLRSKEPATVPPKARSAYLDESMYTSDVPSILSKASTVSSYTIYDASQSTSRRPPRKPLPLTHKASHTAFGNFRDESAGFRPPVTPSPLYNSEMHSIWMSLLASESKFCDHMVKLKKTFYDNVTRQWPVLIKHLEAILVGEQIAALNQQFLLEAMSKQIVGNQSALCDPYIFEAWMDRTQKLYREYCRRMPHAASSLRITQKLDPKFSPFVNTLGLSIAYFGMSWEDYLKMPHVQLQSYIDNLQGLVNIAETLDEPAASQEAKRLRHALQAVTWLKTSTSALLEAAQSREEVQSLKKRIRMDTDALFQLGLHEPARRVRHQGRIAMKFKSQGPWIPVHVMLLDNMLLWGKTKKSKGDELLVHDAPLTVRDLELALPPDAQQYQKATMLDQIPRGSVVYIITVKNKTVEGKPHMLGLHSFQERVTWWGHLQIANAPTHG</sequence>
<dbReference type="Proteomes" id="UP000800038">
    <property type="component" value="Unassembled WGS sequence"/>
</dbReference>
<dbReference type="InterPro" id="IPR052233">
    <property type="entry name" value="Rho-type_GEFs"/>
</dbReference>
<evidence type="ECO:0000313" key="3">
    <source>
        <dbReference type="EMBL" id="KAF1947094.1"/>
    </source>
</evidence>
<name>A0A6A5T4T5_9PLEO</name>
<feature type="region of interest" description="Disordered" evidence="1">
    <location>
        <begin position="221"/>
        <end position="244"/>
    </location>
</feature>
<feature type="region of interest" description="Disordered" evidence="1">
    <location>
        <begin position="338"/>
        <end position="369"/>
    </location>
</feature>
<proteinExistence type="predicted"/>
<protein>
    <recommendedName>
        <fullName evidence="2">DH domain-containing protein</fullName>
    </recommendedName>
</protein>
<feature type="domain" description="DH" evidence="2">
    <location>
        <begin position="450"/>
        <end position="639"/>
    </location>
</feature>
<dbReference type="PANTHER" id="PTHR46572">
    <property type="entry name" value="RHO1 GDP-GTP EXCHANGE PROTEIN 1-RELATED"/>
    <property type="match status" value="1"/>
</dbReference>
<accession>A0A6A5T4T5</accession>
<feature type="compositionally biased region" description="Pro residues" evidence="1">
    <location>
        <begin position="344"/>
        <end position="354"/>
    </location>
</feature>
<dbReference type="InterPro" id="IPR000219">
    <property type="entry name" value="DH_dom"/>
</dbReference>
<dbReference type="AlphaFoldDB" id="A0A6A5T4T5"/>
<evidence type="ECO:0000256" key="1">
    <source>
        <dbReference type="SAM" id="MobiDB-lite"/>
    </source>
</evidence>
<dbReference type="PROSITE" id="PS50010">
    <property type="entry name" value="DH_2"/>
    <property type="match status" value="1"/>
</dbReference>
<gene>
    <name evidence="3" type="ORF">EJ02DRAFT_334893</name>
</gene>
<dbReference type="SMART" id="SM00325">
    <property type="entry name" value="RhoGEF"/>
    <property type="match status" value="1"/>
</dbReference>
<keyword evidence="4" id="KW-1185">Reference proteome</keyword>
<dbReference type="GO" id="GO:0005085">
    <property type="term" value="F:guanyl-nucleotide exchange factor activity"/>
    <property type="evidence" value="ECO:0007669"/>
    <property type="project" value="InterPro"/>
</dbReference>
<reference evidence="3" key="1">
    <citation type="journal article" date="2020" name="Stud. Mycol.">
        <title>101 Dothideomycetes genomes: a test case for predicting lifestyles and emergence of pathogens.</title>
        <authorList>
            <person name="Haridas S."/>
            <person name="Albert R."/>
            <person name="Binder M."/>
            <person name="Bloem J."/>
            <person name="Labutti K."/>
            <person name="Salamov A."/>
            <person name="Andreopoulos B."/>
            <person name="Baker S."/>
            <person name="Barry K."/>
            <person name="Bills G."/>
            <person name="Bluhm B."/>
            <person name="Cannon C."/>
            <person name="Castanera R."/>
            <person name="Culley D."/>
            <person name="Daum C."/>
            <person name="Ezra D."/>
            <person name="Gonzalez J."/>
            <person name="Henrissat B."/>
            <person name="Kuo A."/>
            <person name="Liang C."/>
            <person name="Lipzen A."/>
            <person name="Lutzoni F."/>
            <person name="Magnuson J."/>
            <person name="Mondo S."/>
            <person name="Nolan M."/>
            <person name="Ohm R."/>
            <person name="Pangilinan J."/>
            <person name="Park H.-J."/>
            <person name="Ramirez L."/>
            <person name="Alfaro M."/>
            <person name="Sun H."/>
            <person name="Tritt A."/>
            <person name="Yoshinaga Y."/>
            <person name="Zwiers L.-H."/>
            <person name="Turgeon B."/>
            <person name="Goodwin S."/>
            <person name="Spatafora J."/>
            <person name="Crous P."/>
            <person name="Grigoriev I."/>
        </authorList>
    </citation>
    <scope>NUCLEOTIDE SEQUENCE</scope>
    <source>
        <strain evidence="3">CBS 161.51</strain>
    </source>
</reference>